<dbReference type="InterPro" id="IPR037143">
    <property type="entry name" value="4-PPantetheinyl_Trfase_dom_sf"/>
</dbReference>
<keyword evidence="2 4" id="KW-0808">Transferase</keyword>
<dbReference type="InterPro" id="IPR008278">
    <property type="entry name" value="4-PPantetheinyl_Trfase_dom"/>
</dbReference>
<protein>
    <submittedName>
        <fullName evidence="4">4-phosphopantetheinyl transferase</fullName>
    </submittedName>
</protein>
<dbReference type="GO" id="GO:0000287">
    <property type="term" value="F:magnesium ion binding"/>
    <property type="evidence" value="ECO:0007669"/>
    <property type="project" value="InterPro"/>
</dbReference>
<evidence type="ECO:0000313" key="4">
    <source>
        <dbReference type="EMBL" id="RAG86586.1"/>
    </source>
</evidence>
<evidence type="ECO:0000313" key="5">
    <source>
        <dbReference type="Proteomes" id="UP000248889"/>
    </source>
</evidence>
<dbReference type="InterPro" id="IPR050559">
    <property type="entry name" value="P-Pant_transferase_sf"/>
</dbReference>
<comment type="caution">
    <text evidence="4">The sequence shown here is derived from an EMBL/GenBank/DDBJ whole genome shotgun (WGS) entry which is preliminary data.</text>
</comment>
<dbReference type="Pfam" id="PF01648">
    <property type="entry name" value="ACPS"/>
    <property type="match status" value="1"/>
</dbReference>
<evidence type="ECO:0000259" key="3">
    <source>
        <dbReference type="Pfam" id="PF01648"/>
    </source>
</evidence>
<dbReference type="PANTHER" id="PTHR12215">
    <property type="entry name" value="PHOSPHOPANTETHEINE TRANSFERASE"/>
    <property type="match status" value="1"/>
</dbReference>
<dbReference type="AlphaFoldDB" id="A0A2X0J8I1"/>
<dbReference type="Gene3D" id="3.90.470.20">
    <property type="entry name" value="4'-phosphopantetheinyl transferase domain"/>
    <property type="match status" value="1"/>
</dbReference>
<evidence type="ECO:0000256" key="1">
    <source>
        <dbReference type="ARBA" id="ARBA00010990"/>
    </source>
</evidence>
<gene>
    <name evidence="4" type="ORF">DN069_05815</name>
</gene>
<sequence length="176" mass="18208">MRTVLAARTGIPAADLRFDREPCPCCGAPHGRPRLASSVVGSEPEFSLSHGGDLVLIGLAPAGRPIGVDVERLPRADTVRETMTTLHPAEQAELAAAPGGPSPEGFARIWTRKEAYLKALGTGLGRDPSLDYVGESSPASLPPGWTLSTLPARADHAAAFAVAAPSATYALHDAPA</sequence>
<dbReference type="PANTHER" id="PTHR12215:SF15">
    <property type="entry name" value="4'-PHOSPHOPANTETHEINYL TRANSFERASE SUPERFAMILY-RELATED"/>
    <property type="match status" value="1"/>
</dbReference>
<evidence type="ECO:0000256" key="2">
    <source>
        <dbReference type="ARBA" id="ARBA00022679"/>
    </source>
</evidence>
<accession>A0A2X0J8I1</accession>
<proteinExistence type="inferred from homology"/>
<dbReference type="GO" id="GO:0008897">
    <property type="term" value="F:holo-[acyl-carrier-protein] synthase activity"/>
    <property type="evidence" value="ECO:0007669"/>
    <property type="project" value="InterPro"/>
</dbReference>
<reference evidence="4 5" key="1">
    <citation type="submission" date="2018-06" db="EMBL/GenBank/DDBJ databases">
        <title>Streptacidiphilus pinicola sp. nov., isolated from pine grove soil.</title>
        <authorList>
            <person name="Roh S.G."/>
            <person name="Park S."/>
            <person name="Kim M.-K."/>
            <person name="Yun B.-R."/>
            <person name="Park J."/>
            <person name="Kim M.J."/>
            <person name="Kim Y.S."/>
            <person name="Kim S.B."/>
        </authorList>
    </citation>
    <scope>NUCLEOTIDE SEQUENCE [LARGE SCALE GENOMIC DNA]</scope>
    <source>
        <strain evidence="4 5">MMS16-CNU450</strain>
    </source>
</reference>
<dbReference type="GO" id="GO:0019878">
    <property type="term" value="P:lysine biosynthetic process via aminoadipic acid"/>
    <property type="evidence" value="ECO:0007669"/>
    <property type="project" value="TreeGrafter"/>
</dbReference>
<organism evidence="4 5">
    <name type="scientific">Streptacidiphilus pinicola</name>
    <dbReference type="NCBI Taxonomy" id="2219663"/>
    <lineage>
        <taxon>Bacteria</taxon>
        <taxon>Bacillati</taxon>
        <taxon>Actinomycetota</taxon>
        <taxon>Actinomycetes</taxon>
        <taxon>Kitasatosporales</taxon>
        <taxon>Streptomycetaceae</taxon>
        <taxon>Streptacidiphilus</taxon>
    </lineage>
</organism>
<feature type="domain" description="4'-phosphopantetheinyl transferase" evidence="3">
    <location>
        <begin position="65"/>
        <end position="128"/>
    </location>
</feature>
<dbReference type="SUPFAM" id="SSF56214">
    <property type="entry name" value="4'-phosphopantetheinyl transferase"/>
    <property type="match status" value="2"/>
</dbReference>
<name>A0A2X0J8I1_9ACTN</name>
<dbReference type="GO" id="GO:0005829">
    <property type="term" value="C:cytosol"/>
    <property type="evidence" value="ECO:0007669"/>
    <property type="project" value="TreeGrafter"/>
</dbReference>
<comment type="similarity">
    <text evidence="1">Belongs to the P-Pant transferase superfamily. Gsp/Sfp/HetI/AcpT family.</text>
</comment>
<dbReference type="EMBL" id="QKYN01000024">
    <property type="protein sequence ID" value="RAG86586.1"/>
    <property type="molecule type" value="Genomic_DNA"/>
</dbReference>
<dbReference type="Proteomes" id="UP000248889">
    <property type="component" value="Unassembled WGS sequence"/>
</dbReference>
<keyword evidence="5" id="KW-1185">Reference proteome</keyword>